<dbReference type="Proteomes" id="UP000306393">
    <property type="component" value="Unassembled WGS sequence"/>
</dbReference>
<reference evidence="1 2" key="1">
    <citation type="journal article" date="2019" name="Sci. Rep.">
        <title>Differences in resource use lead to coexistence of seed-transmitted microbial populations.</title>
        <authorList>
            <person name="Torres-Cortes G."/>
            <person name="Garcia B.J."/>
            <person name="Compant S."/>
            <person name="Rezki S."/>
            <person name="Jones P."/>
            <person name="Preveaux A."/>
            <person name="Briand M."/>
            <person name="Roulet A."/>
            <person name="Bouchez O."/>
            <person name="Jacobson D."/>
            <person name="Barret M."/>
        </authorList>
    </citation>
    <scope>NUCLEOTIDE SEQUENCE [LARGE SCALE GENOMIC DNA]</scope>
    <source>
        <strain evidence="1 2">CFBP13511</strain>
    </source>
</reference>
<dbReference type="AlphaFoldDB" id="A0A4U3ESN8"/>
<gene>
    <name evidence="1" type="ORF">EpCFBP13511_24040</name>
</gene>
<dbReference type="EMBL" id="QGAC01000058">
    <property type="protein sequence ID" value="TKJ82629.1"/>
    <property type="molecule type" value="Genomic_DNA"/>
</dbReference>
<organism evidence="1 2">
    <name type="scientific">Erwinia persicina</name>
    <dbReference type="NCBI Taxonomy" id="55211"/>
    <lineage>
        <taxon>Bacteria</taxon>
        <taxon>Pseudomonadati</taxon>
        <taxon>Pseudomonadota</taxon>
        <taxon>Gammaproteobacteria</taxon>
        <taxon>Enterobacterales</taxon>
        <taxon>Erwiniaceae</taxon>
        <taxon>Erwinia</taxon>
    </lineage>
</organism>
<protein>
    <submittedName>
        <fullName evidence="1">Uncharacterized protein</fullName>
    </submittedName>
</protein>
<sequence length="91" mass="10711">MDKPHYPVEDYCLNRFTSKNVKEVLRYYGFSEVADIFSFLNFTHTAELGTSELAYIREKVSICLRRNDNGDNYFIALREFATDLDCLRVIK</sequence>
<accession>A0A4U3ESN8</accession>
<evidence type="ECO:0000313" key="2">
    <source>
        <dbReference type="Proteomes" id="UP000306393"/>
    </source>
</evidence>
<evidence type="ECO:0000313" key="1">
    <source>
        <dbReference type="EMBL" id="TKJ82629.1"/>
    </source>
</evidence>
<proteinExistence type="predicted"/>
<comment type="caution">
    <text evidence="1">The sequence shown here is derived from an EMBL/GenBank/DDBJ whole genome shotgun (WGS) entry which is preliminary data.</text>
</comment>
<name>A0A4U3ESN8_9GAMM</name>